<keyword evidence="2" id="KW-1185">Reference proteome</keyword>
<gene>
    <name evidence="3" type="primary">LOC112552968</name>
</gene>
<protein>
    <submittedName>
        <fullName evidence="3">Uncharacterized protein</fullName>
    </submittedName>
</protein>
<name>A0A8N1SBI9_9HYME</name>
<organism evidence="2 3">
    <name type="scientific">Pogonomyrmex barbatus</name>
    <name type="common">red harvester ant</name>
    <dbReference type="NCBI Taxonomy" id="144034"/>
    <lineage>
        <taxon>Eukaryota</taxon>
        <taxon>Metazoa</taxon>
        <taxon>Ecdysozoa</taxon>
        <taxon>Arthropoda</taxon>
        <taxon>Hexapoda</taxon>
        <taxon>Insecta</taxon>
        <taxon>Pterygota</taxon>
        <taxon>Neoptera</taxon>
        <taxon>Endopterygota</taxon>
        <taxon>Hymenoptera</taxon>
        <taxon>Apocrita</taxon>
        <taxon>Aculeata</taxon>
        <taxon>Formicoidea</taxon>
        <taxon>Formicidae</taxon>
        <taxon>Myrmicinae</taxon>
        <taxon>Pogonomyrmex</taxon>
    </lineage>
</organism>
<dbReference type="Proteomes" id="UP000504615">
    <property type="component" value="Unplaced"/>
</dbReference>
<reference evidence="3" key="1">
    <citation type="submission" date="2025-08" db="UniProtKB">
        <authorList>
            <consortium name="RefSeq"/>
        </authorList>
    </citation>
    <scope>IDENTIFICATION</scope>
</reference>
<feature type="compositionally biased region" description="Low complexity" evidence="1">
    <location>
        <begin position="8"/>
        <end position="40"/>
    </location>
</feature>
<feature type="region of interest" description="Disordered" evidence="1">
    <location>
        <begin position="1"/>
        <end position="44"/>
    </location>
</feature>
<dbReference type="RefSeq" id="XP_025075393.1">
    <property type="nucleotide sequence ID" value="XM_025219608.1"/>
</dbReference>
<dbReference type="GeneID" id="112552968"/>
<sequence>MTRSDTGNSSSCISNSSNSSSNSSINSSSNSNSSNSFSSDSRSDNIDNDRVEIRKIVKNVQKGYIIWHIPLLYDRVTSVSLSLEKATATITAEIDYNERRKRREGYTFCGLVKEEEDNRQLGERLIHATLLHVRSNRISAIQISMDGSRGNDRLEKSINIHAYVHQEER</sequence>
<evidence type="ECO:0000256" key="1">
    <source>
        <dbReference type="SAM" id="MobiDB-lite"/>
    </source>
</evidence>
<evidence type="ECO:0000313" key="3">
    <source>
        <dbReference type="RefSeq" id="XP_025075393.1"/>
    </source>
</evidence>
<dbReference type="AlphaFoldDB" id="A0A8N1SBI9"/>
<accession>A0A8N1SBI9</accession>
<proteinExistence type="predicted"/>
<evidence type="ECO:0000313" key="2">
    <source>
        <dbReference type="Proteomes" id="UP000504615"/>
    </source>
</evidence>